<sequence length="372" mass="39036">MSSPTPTPTTLPEEILERILQLALPAPLAIPRPAWLRSPRHRLALLHTSRQLTRIATPLLYASISLTTPASAAALVHTLHDQPHLAAHVRALALPPVCTPAIELLRLCTKLTTLDLDISFCTSVAEDVDGVPLEQAFARALLSLKDTTHLTLRKPAGVYLSRPRPRALIHAVARAVPAWPRLSTVDIAFKLSDDTPTSPPSFLPSFSPFILPPTTTAAPLPQSPASTPSGPVTALTTALAAAPALHTFTTRLPSVWNAAILTVAANPTLTRVVLVDPRANTSSSTYGNSSAGLAPTGLFMMEARRHARLVDLIRAGTPAMPRTRAHTMGSPTPSPPLPADGAHPAAPGASAKMGNKREGAVGLGILGVGVEA</sequence>
<feature type="compositionally biased region" description="Low complexity" evidence="1">
    <location>
        <begin position="339"/>
        <end position="351"/>
    </location>
</feature>
<name>A0A9P7KF95_9AGAR</name>
<feature type="region of interest" description="Disordered" evidence="1">
    <location>
        <begin position="321"/>
        <end position="354"/>
    </location>
</feature>
<protein>
    <submittedName>
        <fullName evidence="2">Uncharacterized protein</fullName>
    </submittedName>
</protein>
<evidence type="ECO:0000313" key="3">
    <source>
        <dbReference type="Proteomes" id="UP000717328"/>
    </source>
</evidence>
<reference evidence="2" key="1">
    <citation type="submission" date="2021-02" db="EMBL/GenBank/DDBJ databases">
        <authorList>
            <person name="Nieuwenhuis M."/>
            <person name="Van De Peppel L.J.J."/>
        </authorList>
    </citation>
    <scope>NUCLEOTIDE SEQUENCE</scope>
    <source>
        <strain evidence="2">D49</strain>
    </source>
</reference>
<gene>
    <name evidence="2" type="ORF">H0H81_000999</name>
</gene>
<keyword evidence="3" id="KW-1185">Reference proteome</keyword>
<dbReference type="Proteomes" id="UP000717328">
    <property type="component" value="Unassembled WGS sequence"/>
</dbReference>
<comment type="caution">
    <text evidence="2">The sequence shown here is derived from an EMBL/GenBank/DDBJ whole genome shotgun (WGS) entry which is preliminary data.</text>
</comment>
<dbReference type="AlphaFoldDB" id="A0A9P7KF95"/>
<accession>A0A9P7KF95</accession>
<dbReference type="OrthoDB" id="2786563at2759"/>
<proteinExistence type="predicted"/>
<reference evidence="2" key="2">
    <citation type="submission" date="2021-10" db="EMBL/GenBank/DDBJ databases">
        <title>Phylogenomics reveals ancestral predisposition of the termite-cultivated fungus Termitomyces towards a domesticated lifestyle.</title>
        <authorList>
            <person name="Auxier B."/>
            <person name="Grum-Grzhimaylo A."/>
            <person name="Cardenas M.E."/>
            <person name="Lodge J.D."/>
            <person name="Laessoe T."/>
            <person name="Pedersen O."/>
            <person name="Smith M.E."/>
            <person name="Kuyper T.W."/>
            <person name="Franco-Molano E.A."/>
            <person name="Baroni T.J."/>
            <person name="Aanen D.K."/>
        </authorList>
    </citation>
    <scope>NUCLEOTIDE SEQUENCE</scope>
    <source>
        <strain evidence="2">D49</strain>
    </source>
</reference>
<feature type="non-terminal residue" evidence="2">
    <location>
        <position position="372"/>
    </location>
</feature>
<organism evidence="2 3">
    <name type="scientific">Sphagnurus paluster</name>
    <dbReference type="NCBI Taxonomy" id="117069"/>
    <lineage>
        <taxon>Eukaryota</taxon>
        <taxon>Fungi</taxon>
        <taxon>Dikarya</taxon>
        <taxon>Basidiomycota</taxon>
        <taxon>Agaricomycotina</taxon>
        <taxon>Agaricomycetes</taxon>
        <taxon>Agaricomycetidae</taxon>
        <taxon>Agaricales</taxon>
        <taxon>Tricholomatineae</taxon>
        <taxon>Lyophyllaceae</taxon>
        <taxon>Sphagnurus</taxon>
    </lineage>
</organism>
<evidence type="ECO:0000256" key="1">
    <source>
        <dbReference type="SAM" id="MobiDB-lite"/>
    </source>
</evidence>
<dbReference type="EMBL" id="JABCKI010000582">
    <property type="protein sequence ID" value="KAG5650036.1"/>
    <property type="molecule type" value="Genomic_DNA"/>
</dbReference>
<evidence type="ECO:0000313" key="2">
    <source>
        <dbReference type="EMBL" id="KAG5650036.1"/>
    </source>
</evidence>